<keyword evidence="2" id="KW-0812">Transmembrane</keyword>
<comment type="caution">
    <text evidence="4">The sequence shown here is derived from an EMBL/GenBank/DDBJ whole genome shotgun (WGS) entry which is preliminary data.</text>
</comment>
<feature type="transmembrane region" description="Helical" evidence="2">
    <location>
        <begin position="49"/>
        <end position="73"/>
    </location>
</feature>
<evidence type="ECO:0000256" key="1">
    <source>
        <dbReference type="SAM" id="MobiDB-lite"/>
    </source>
</evidence>
<feature type="domain" description="LysM" evidence="3">
    <location>
        <begin position="212"/>
        <end position="269"/>
    </location>
</feature>
<dbReference type="AlphaFoldDB" id="A0A2V5LF20"/>
<keyword evidence="2" id="KW-1133">Transmembrane helix</keyword>
<evidence type="ECO:0000256" key="2">
    <source>
        <dbReference type="SAM" id="Phobius"/>
    </source>
</evidence>
<keyword evidence="5" id="KW-1185">Reference proteome</keyword>
<dbReference type="InterPro" id="IPR036779">
    <property type="entry name" value="LysM_dom_sf"/>
</dbReference>
<dbReference type="Gene3D" id="3.10.350.10">
    <property type="entry name" value="LysM domain"/>
    <property type="match status" value="1"/>
</dbReference>
<dbReference type="EMBL" id="QJVD01000002">
    <property type="protein sequence ID" value="PYI69264.1"/>
    <property type="molecule type" value="Genomic_DNA"/>
</dbReference>
<dbReference type="RefSeq" id="WP_110499406.1">
    <property type="nucleotide sequence ID" value="NZ_QJVD01000002.1"/>
</dbReference>
<reference evidence="4 5" key="1">
    <citation type="submission" date="2018-05" db="EMBL/GenBank/DDBJ databases">
        <title>Genetic diversity of glacier-inhabiting Cryobacterium bacteria in China and description of Cryobacterium mengkeensis sp. nov. and Arthrobacter glacialis sp. nov.</title>
        <authorList>
            <person name="Liu Q."/>
            <person name="Xin Y.-H."/>
        </authorList>
    </citation>
    <scope>NUCLEOTIDE SEQUENCE [LARGE SCALE GENOMIC DNA]</scope>
    <source>
        <strain evidence="4 5">LI2</strain>
    </source>
</reference>
<dbReference type="CDD" id="cd00118">
    <property type="entry name" value="LysM"/>
    <property type="match status" value="1"/>
</dbReference>
<sequence length="272" mass="27694">MKRQAVADAAMTAAILFLGASLVFAGGDLLRRRTGGIRPAGTLELAEVVGAAAAGIGVAVALWWFAALVCAFISGVAQLHGRHRLATVTAAGAPAFMRRLVAVVLGLNLMASPMAMAAGPGGGTIDPLWHAATVAASPLGVEQAPGTVQAPPRIAVQAQVADRAAARAHESPPVNPEWTPQGPAVDPGPLARPELRPSARQGPSHSAADDDGEVVVQGGDSLWSIVASALGPYATDVEVAQAWPEWYRANRSVIGSDPNIILPGQVLHAPAG</sequence>
<feature type="transmembrane region" description="Helical" evidence="2">
    <location>
        <begin position="85"/>
        <end position="107"/>
    </location>
</feature>
<dbReference type="InterPro" id="IPR018392">
    <property type="entry name" value="LysM"/>
</dbReference>
<organism evidence="4 5">
    <name type="scientific">Arthrobacter livingstonensis</name>
    <dbReference type="NCBI Taxonomy" id="670078"/>
    <lineage>
        <taxon>Bacteria</taxon>
        <taxon>Bacillati</taxon>
        <taxon>Actinomycetota</taxon>
        <taxon>Actinomycetes</taxon>
        <taxon>Micrococcales</taxon>
        <taxon>Micrococcaceae</taxon>
        <taxon>Arthrobacter</taxon>
    </lineage>
</organism>
<accession>A0A2V5LF20</accession>
<name>A0A2V5LF20_9MICC</name>
<dbReference type="PROSITE" id="PS51782">
    <property type="entry name" value="LYSM"/>
    <property type="match status" value="1"/>
</dbReference>
<protein>
    <recommendedName>
        <fullName evidence="3">LysM domain-containing protein</fullName>
    </recommendedName>
</protein>
<gene>
    <name evidence="4" type="ORF">CVV68_02325</name>
</gene>
<evidence type="ECO:0000313" key="4">
    <source>
        <dbReference type="EMBL" id="PYI69264.1"/>
    </source>
</evidence>
<dbReference type="Proteomes" id="UP000247832">
    <property type="component" value="Unassembled WGS sequence"/>
</dbReference>
<keyword evidence="2" id="KW-0472">Membrane</keyword>
<evidence type="ECO:0000259" key="3">
    <source>
        <dbReference type="PROSITE" id="PS51782"/>
    </source>
</evidence>
<feature type="region of interest" description="Disordered" evidence="1">
    <location>
        <begin position="165"/>
        <end position="212"/>
    </location>
</feature>
<proteinExistence type="predicted"/>
<evidence type="ECO:0000313" key="5">
    <source>
        <dbReference type="Proteomes" id="UP000247832"/>
    </source>
</evidence>
<dbReference type="OrthoDB" id="3210682at2"/>